<dbReference type="PANTHER" id="PTHR43029:SF10">
    <property type="entry name" value="AMMONIUM TRANSPORTER MEP2"/>
    <property type="match status" value="1"/>
</dbReference>
<evidence type="ECO:0000256" key="3">
    <source>
        <dbReference type="ARBA" id="ARBA00022692"/>
    </source>
</evidence>
<feature type="non-terminal residue" evidence="9">
    <location>
        <position position="82"/>
    </location>
</feature>
<keyword evidence="8" id="KW-0732">Signal</keyword>
<evidence type="ECO:0000256" key="7">
    <source>
        <dbReference type="SAM" id="Phobius"/>
    </source>
</evidence>
<name>A0A7C9V1J1_9PROT</name>
<keyword evidence="3 7" id="KW-0812">Transmembrane</keyword>
<evidence type="ECO:0000256" key="1">
    <source>
        <dbReference type="ARBA" id="ARBA00004141"/>
    </source>
</evidence>
<dbReference type="AlphaFoldDB" id="A0A7C9V1J1"/>
<evidence type="ECO:0000256" key="2">
    <source>
        <dbReference type="ARBA" id="ARBA00022448"/>
    </source>
</evidence>
<evidence type="ECO:0000256" key="6">
    <source>
        <dbReference type="ARBA" id="ARBA00023177"/>
    </source>
</evidence>
<gene>
    <name evidence="9" type="ORF">G4223_18965</name>
</gene>
<keyword evidence="4 7" id="KW-1133">Transmembrane helix</keyword>
<dbReference type="GO" id="GO:0008519">
    <property type="term" value="F:ammonium channel activity"/>
    <property type="evidence" value="ECO:0007669"/>
    <property type="project" value="InterPro"/>
</dbReference>
<feature type="signal peptide" evidence="8">
    <location>
        <begin position="1"/>
        <end position="27"/>
    </location>
</feature>
<dbReference type="GO" id="GO:0005886">
    <property type="term" value="C:plasma membrane"/>
    <property type="evidence" value="ECO:0007669"/>
    <property type="project" value="TreeGrafter"/>
</dbReference>
<dbReference type="PANTHER" id="PTHR43029">
    <property type="entry name" value="AMMONIUM TRANSPORTER MEP2"/>
    <property type="match status" value="1"/>
</dbReference>
<dbReference type="InterPro" id="IPR029020">
    <property type="entry name" value="Ammonium/urea_transptr"/>
</dbReference>
<evidence type="ECO:0000313" key="10">
    <source>
        <dbReference type="Proteomes" id="UP000480684"/>
    </source>
</evidence>
<sequence length="82" mass="8221">MTLSFRKAGATLAATLPALLASGVAFAQEAADAAAEAAAAVAAPTLNSGDTAWMLVSSVLVLMMLVPGLALFYGGLVRKKNI</sequence>
<dbReference type="Proteomes" id="UP000480684">
    <property type="component" value="Unassembled WGS sequence"/>
</dbReference>
<proteinExistence type="predicted"/>
<evidence type="ECO:0000256" key="8">
    <source>
        <dbReference type="SAM" id="SignalP"/>
    </source>
</evidence>
<protein>
    <submittedName>
        <fullName evidence="9">Ammonium transporter</fullName>
    </submittedName>
</protein>
<comment type="subcellular location">
    <subcellularLocation>
        <location evidence="1">Membrane</location>
        <topology evidence="1">Multi-pass membrane protein</topology>
    </subcellularLocation>
</comment>
<evidence type="ECO:0000313" key="9">
    <source>
        <dbReference type="EMBL" id="NFV82195.1"/>
    </source>
</evidence>
<evidence type="ECO:0000256" key="5">
    <source>
        <dbReference type="ARBA" id="ARBA00023136"/>
    </source>
</evidence>
<feature type="transmembrane region" description="Helical" evidence="7">
    <location>
        <begin position="51"/>
        <end position="76"/>
    </location>
</feature>
<keyword evidence="6" id="KW-0924">Ammonia transport</keyword>
<keyword evidence="10" id="KW-1185">Reference proteome</keyword>
<keyword evidence="2" id="KW-0813">Transport</keyword>
<accession>A0A7C9V1J1</accession>
<feature type="chain" id="PRO_5029000973" evidence="8">
    <location>
        <begin position="28"/>
        <end position="82"/>
    </location>
</feature>
<dbReference type="EMBL" id="JAAIYP010000047">
    <property type="protein sequence ID" value="NFV82195.1"/>
    <property type="molecule type" value="Genomic_DNA"/>
</dbReference>
<comment type="caution">
    <text evidence="9">The sequence shown here is derived from an EMBL/GenBank/DDBJ whole genome shotgun (WGS) entry which is preliminary data.</text>
</comment>
<organism evidence="9 10">
    <name type="scientific">Magnetospirillum aberrantis SpK</name>
    <dbReference type="NCBI Taxonomy" id="908842"/>
    <lineage>
        <taxon>Bacteria</taxon>
        <taxon>Pseudomonadati</taxon>
        <taxon>Pseudomonadota</taxon>
        <taxon>Alphaproteobacteria</taxon>
        <taxon>Rhodospirillales</taxon>
        <taxon>Rhodospirillaceae</taxon>
        <taxon>Magnetospirillum</taxon>
    </lineage>
</organism>
<reference evidence="9 10" key="1">
    <citation type="submission" date="2020-02" db="EMBL/GenBank/DDBJ databases">
        <authorList>
            <person name="Dziuba M."/>
            <person name="Kuznetsov B."/>
            <person name="Mardanov A."/>
            <person name="Ravin N."/>
            <person name="Grouzdev D."/>
        </authorList>
    </citation>
    <scope>NUCLEOTIDE SEQUENCE [LARGE SCALE GENOMIC DNA]</scope>
    <source>
        <strain evidence="9 10">SpK</strain>
    </source>
</reference>
<keyword evidence="5 7" id="KW-0472">Membrane</keyword>
<dbReference type="Gene3D" id="1.10.3430.10">
    <property type="entry name" value="Ammonium transporter AmtB like domains"/>
    <property type="match status" value="1"/>
</dbReference>
<evidence type="ECO:0000256" key="4">
    <source>
        <dbReference type="ARBA" id="ARBA00022989"/>
    </source>
</evidence>
<dbReference type="SUPFAM" id="SSF111352">
    <property type="entry name" value="Ammonium transporter"/>
    <property type="match status" value="1"/>
</dbReference>
<dbReference type="InterPro" id="IPR001905">
    <property type="entry name" value="Ammonium_transpt"/>
</dbReference>